<comment type="caution">
    <text evidence="2">The sequence shown here is derived from an EMBL/GenBank/DDBJ whole genome shotgun (WGS) entry which is preliminary data.</text>
</comment>
<protein>
    <submittedName>
        <fullName evidence="2">AtpZ/AtpI family protein</fullName>
    </submittedName>
</protein>
<gene>
    <name evidence="2" type="ORF">F6V30_05545</name>
</gene>
<feature type="transmembrane region" description="Helical" evidence="1">
    <location>
        <begin position="45"/>
        <end position="66"/>
    </location>
</feature>
<accession>A0ABQ6TSS3</accession>
<feature type="transmembrane region" description="Helical" evidence="1">
    <location>
        <begin position="12"/>
        <end position="33"/>
    </location>
</feature>
<keyword evidence="3" id="KW-1185">Reference proteome</keyword>
<organism evidence="2 3">
    <name type="scientific">Oryzomonas sagensis</name>
    <dbReference type="NCBI Taxonomy" id="2603857"/>
    <lineage>
        <taxon>Bacteria</taxon>
        <taxon>Pseudomonadati</taxon>
        <taxon>Thermodesulfobacteriota</taxon>
        <taxon>Desulfuromonadia</taxon>
        <taxon>Geobacterales</taxon>
        <taxon>Geobacteraceae</taxon>
        <taxon>Oryzomonas</taxon>
    </lineage>
</organism>
<dbReference type="Proteomes" id="UP000798046">
    <property type="component" value="Unassembled WGS sequence"/>
</dbReference>
<keyword evidence="1" id="KW-0472">Membrane</keyword>
<dbReference type="InterPro" id="IPR032820">
    <property type="entry name" value="ATPase_put"/>
</dbReference>
<evidence type="ECO:0000313" key="3">
    <source>
        <dbReference type="Proteomes" id="UP000798046"/>
    </source>
</evidence>
<keyword evidence="1" id="KW-0812">Transmembrane</keyword>
<evidence type="ECO:0000313" key="2">
    <source>
        <dbReference type="EMBL" id="KAB0672037.1"/>
    </source>
</evidence>
<reference evidence="2 3" key="1">
    <citation type="journal article" date="2020" name="Microorganisms">
        <title>Description of Three Novel Members in the Family Geobacteraceae, Oryzomonas japonicum gen. nov., sp. nov., Oryzomonas sagensis sp. nov., and Oryzomonas ruber sp. nov.</title>
        <authorList>
            <person name="Xu Z."/>
            <person name="Masuda Y."/>
            <person name="Hayakawa C."/>
            <person name="Ushijima N."/>
            <person name="Kawano K."/>
            <person name="Shiratori Y."/>
            <person name="Senoo K."/>
            <person name="Itoh H."/>
        </authorList>
    </citation>
    <scope>NUCLEOTIDE SEQUENCE [LARGE SCALE GENOMIC DNA]</scope>
    <source>
        <strain evidence="2 3">Red100</strain>
    </source>
</reference>
<proteinExistence type="predicted"/>
<sequence length="80" mass="9214">MDRDKRDLLRSLSMVSSMGISVVLAIGIGVWFGLALDRWLGTKPWFFYIFLFIGIAAGFKNIYVIAGREIRRDDDSDQRR</sequence>
<dbReference type="RefSeq" id="WP_151155698.1">
    <property type="nucleotide sequence ID" value="NZ_VZRA01000001.1"/>
</dbReference>
<evidence type="ECO:0000256" key="1">
    <source>
        <dbReference type="SAM" id="Phobius"/>
    </source>
</evidence>
<dbReference type="Pfam" id="PF09527">
    <property type="entry name" value="ATPase_gene1"/>
    <property type="match status" value="1"/>
</dbReference>
<dbReference type="EMBL" id="VZRA01000001">
    <property type="protein sequence ID" value="KAB0672037.1"/>
    <property type="molecule type" value="Genomic_DNA"/>
</dbReference>
<keyword evidence="1" id="KW-1133">Transmembrane helix</keyword>
<name>A0ABQ6TSS3_9BACT</name>